<dbReference type="Proteomes" id="UP000494106">
    <property type="component" value="Unassembled WGS sequence"/>
</dbReference>
<proteinExistence type="predicted"/>
<organism evidence="1 2">
    <name type="scientific">Arctia plantaginis</name>
    <name type="common">Wood tiger moth</name>
    <name type="synonym">Phalaena plantaginis</name>
    <dbReference type="NCBI Taxonomy" id="874455"/>
    <lineage>
        <taxon>Eukaryota</taxon>
        <taxon>Metazoa</taxon>
        <taxon>Ecdysozoa</taxon>
        <taxon>Arthropoda</taxon>
        <taxon>Hexapoda</taxon>
        <taxon>Insecta</taxon>
        <taxon>Pterygota</taxon>
        <taxon>Neoptera</taxon>
        <taxon>Endopterygota</taxon>
        <taxon>Lepidoptera</taxon>
        <taxon>Glossata</taxon>
        <taxon>Ditrysia</taxon>
        <taxon>Noctuoidea</taxon>
        <taxon>Erebidae</taxon>
        <taxon>Arctiinae</taxon>
        <taxon>Arctia</taxon>
    </lineage>
</organism>
<protein>
    <submittedName>
        <fullName evidence="1">Uncharacterized protein</fullName>
    </submittedName>
</protein>
<sequence>MWTHCLPIIKEMRIAIAFKKDAITHQSHSSDKCEQYCALFFGLVSVQTTIFPETRRPQSATGGRRLYSNPGCFRRQMHLLRPEQLVLLSPSSVVDSFVTVTFLQPLVQMYKSS</sequence>
<comment type="caution">
    <text evidence="1">The sequence shown here is derived from an EMBL/GenBank/DDBJ whole genome shotgun (WGS) entry which is preliminary data.</text>
</comment>
<gene>
    <name evidence="1" type="ORF">APLA_LOCUS17830</name>
</gene>
<name>A0A8S1BQ57_ARCPL</name>
<evidence type="ECO:0000313" key="2">
    <source>
        <dbReference type="Proteomes" id="UP000494106"/>
    </source>
</evidence>
<dbReference type="EMBL" id="CADEBC010000858">
    <property type="protein sequence ID" value="CAB3261377.1"/>
    <property type="molecule type" value="Genomic_DNA"/>
</dbReference>
<accession>A0A8S1BQ57</accession>
<evidence type="ECO:0000313" key="1">
    <source>
        <dbReference type="EMBL" id="CAB3261377.1"/>
    </source>
</evidence>
<dbReference type="AlphaFoldDB" id="A0A8S1BQ57"/>
<keyword evidence="2" id="KW-1185">Reference proteome</keyword>
<reference evidence="1 2" key="1">
    <citation type="submission" date="2020-04" db="EMBL/GenBank/DDBJ databases">
        <authorList>
            <person name="Wallbank WR R."/>
            <person name="Pardo Diaz C."/>
            <person name="Kozak K."/>
            <person name="Martin S."/>
            <person name="Jiggins C."/>
            <person name="Moest M."/>
            <person name="Warren A I."/>
            <person name="Byers J.R.P. K."/>
            <person name="Montejo-Kovacevich G."/>
            <person name="Yen C E."/>
        </authorList>
    </citation>
    <scope>NUCLEOTIDE SEQUENCE [LARGE SCALE GENOMIC DNA]</scope>
</reference>